<proteinExistence type="predicted"/>
<dbReference type="InterPro" id="IPR011008">
    <property type="entry name" value="Dimeric_a/b-barrel"/>
</dbReference>
<evidence type="ECO:0000256" key="3">
    <source>
        <dbReference type="ARBA" id="ARBA00023163"/>
    </source>
</evidence>
<dbReference type="InterPro" id="IPR011991">
    <property type="entry name" value="ArsR-like_HTH"/>
</dbReference>
<dbReference type="Gene3D" id="1.10.10.10">
    <property type="entry name" value="Winged helix-like DNA-binding domain superfamily/Winged helix DNA-binding domain"/>
    <property type="match status" value="1"/>
</dbReference>
<dbReference type="PRINTS" id="PR00033">
    <property type="entry name" value="HTHASNC"/>
</dbReference>
<evidence type="ECO:0000259" key="5">
    <source>
        <dbReference type="PROSITE" id="PS50956"/>
    </source>
</evidence>
<dbReference type="Gene3D" id="3.30.70.920">
    <property type="match status" value="1"/>
</dbReference>
<dbReference type="Pfam" id="PF13412">
    <property type="entry name" value="HTH_24"/>
    <property type="match status" value="1"/>
</dbReference>
<dbReference type="InterPro" id="IPR019888">
    <property type="entry name" value="Tscrpt_reg_AsnC-like"/>
</dbReference>
<feature type="compositionally biased region" description="Polar residues" evidence="4">
    <location>
        <begin position="1"/>
        <end position="10"/>
    </location>
</feature>
<evidence type="ECO:0000256" key="1">
    <source>
        <dbReference type="ARBA" id="ARBA00023015"/>
    </source>
</evidence>
<keyword evidence="1" id="KW-0805">Transcription regulation</keyword>
<dbReference type="EMBL" id="JBHSQK010000022">
    <property type="protein sequence ID" value="MFC5948902.1"/>
    <property type="molecule type" value="Genomic_DNA"/>
</dbReference>
<dbReference type="InterPro" id="IPR036388">
    <property type="entry name" value="WH-like_DNA-bd_sf"/>
</dbReference>
<dbReference type="SMART" id="SM00344">
    <property type="entry name" value="HTH_ASNC"/>
    <property type="match status" value="1"/>
</dbReference>
<name>A0ABW1I962_9PSEU</name>
<dbReference type="CDD" id="cd00090">
    <property type="entry name" value="HTH_ARSR"/>
    <property type="match status" value="1"/>
</dbReference>
<dbReference type="SUPFAM" id="SSF46785">
    <property type="entry name" value="Winged helix' DNA-binding domain"/>
    <property type="match status" value="1"/>
</dbReference>
<reference evidence="7" key="1">
    <citation type="journal article" date="2019" name="Int. J. Syst. Evol. Microbiol.">
        <title>The Global Catalogue of Microorganisms (GCM) 10K type strain sequencing project: providing services to taxonomists for standard genome sequencing and annotation.</title>
        <authorList>
            <consortium name="The Broad Institute Genomics Platform"/>
            <consortium name="The Broad Institute Genome Sequencing Center for Infectious Disease"/>
            <person name="Wu L."/>
            <person name="Ma J."/>
        </authorList>
    </citation>
    <scope>NUCLEOTIDE SEQUENCE [LARGE SCALE GENOMIC DNA]</scope>
    <source>
        <strain evidence="7">CGMCC 4.7397</strain>
    </source>
</reference>
<gene>
    <name evidence="6" type="ORF">ACFQH9_11495</name>
</gene>
<evidence type="ECO:0000313" key="7">
    <source>
        <dbReference type="Proteomes" id="UP001596119"/>
    </source>
</evidence>
<evidence type="ECO:0000256" key="2">
    <source>
        <dbReference type="ARBA" id="ARBA00023125"/>
    </source>
</evidence>
<dbReference type="InterPro" id="IPR036390">
    <property type="entry name" value="WH_DNA-bd_sf"/>
</dbReference>
<accession>A0ABW1I962</accession>
<dbReference type="InterPro" id="IPR019887">
    <property type="entry name" value="Tscrpt_reg_AsnC/Lrp_C"/>
</dbReference>
<organism evidence="6 7">
    <name type="scientific">Pseudonocardia lutea</name>
    <dbReference type="NCBI Taxonomy" id="2172015"/>
    <lineage>
        <taxon>Bacteria</taxon>
        <taxon>Bacillati</taxon>
        <taxon>Actinomycetota</taxon>
        <taxon>Actinomycetes</taxon>
        <taxon>Pseudonocardiales</taxon>
        <taxon>Pseudonocardiaceae</taxon>
        <taxon>Pseudonocardia</taxon>
    </lineage>
</organism>
<keyword evidence="7" id="KW-1185">Reference proteome</keyword>
<comment type="caution">
    <text evidence="6">The sequence shown here is derived from an EMBL/GenBank/DDBJ whole genome shotgun (WGS) entry which is preliminary data.</text>
</comment>
<keyword evidence="3" id="KW-0804">Transcription</keyword>
<dbReference type="PANTHER" id="PTHR30154:SF54">
    <property type="entry name" value="POSSIBLE TRANSCRIPTIONAL REGULATORY PROTEIN (PROBABLY LRP_ASNC-FAMILY)"/>
    <property type="match status" value="1"/>
</dbReference>
<sequence>MPEGSTTGSVSRAGRPNDVRPPLDPVDRAILAELERDARIPNNALAERVGIAPSTCLTRVRALRERGVIRGFHADVDPAATGRPLQAMVSVRLQAAARRRMREFEEFVTSLPEVRDCFFLAGVDDYLLHVATADSAALRDFVVALNGREQIANTQTSLIFDHVRPRRGY</sequence>
<keyword evidence="2" id="KW-0238">DNA-binding</keyword>
<evidence type="ECO:0000256" key="4">
    <source>
        <dbReference type="SAM" id="MobiDB-lite"/>
    </source>
</evidence>
<dbReference type="InterPro" id="IPR000485">
    <property type="entry name" value="AsnC-type_HTH_dom"/>
</dbReference>
<dbReference type="Proteomes" id="UP001596119">
    <property type="component" value="Unassembled WGS sequence"/>
</dbReference>
<dbReference type="PANTHER" id="PTHR30154">
    <property type="entry name" value="LEUCINE-RESPONSIVE REGULATORY PROTEIN"/>
    <property type="match status" value="1"/>
</dbReference>
<dbReference type="SUPFAM" id="SSF54909">
    <property type="entry name" value="Dimeric alpha+beta barrel"/>
    <property type="match status" value="1"/>
</dbReference>
<dbReference type="RefSeq" id="WP_379565979.1">
    <property type="nucleotide sequence ID" value="NZ_JBHSQK010000022.1"/>
</dbReference>
<feature type="domain" description="HTH asnC-type" evidence="5">
    <location>
        <begin position="23"/>
        <end position="84"/>
    </location>
</feature>
<dbReference type="PROSITE" id="PS50956">
    <property type="entry name" value="HTH_ASNC_2"/>
    <property type="match status" value="1"/>
</dbReference>
<evidence type="ECO:0000313" key="6">
    <source>
        <dbReference type="EMBL" id="MFC5948902.1"/>
    </source>
</evidence>
<protein>
    <submittedName>
        <fullName evidence="6">Lrp/AsnC family transcriptional regulator</fullName>
    </submittedName>
</protein>
<feature type="region of interest" description="Disordered" evidence="4">
    <location>
        <begin position="1"/>
        <end position="24"/>
    </location>
</feature>
<dbReference type="Pfam" id="PF01037">
    <property type="entry name" value="AsnC_trans_reg"/>
    <property type="match status" value="1"/>
</dbReference>